<reference evidence="1" key="1">
    <citation type="submission" date="2022-04" db="EMBL/GenBank/DDBJ databases">
        <title>Jade perch genome.</title>
        <authorList>
            <person name="Chao B."/>
        </authorList>
    </citation>
    <scope>NUCLEOTIDE SEQUENCE</scope>
    <source>
        <strain evidence="1">CB-2022</strain>
    </source>
</reference>
<name>A0ACB8WVN6_9TELE</name>
<organism evidence="1 2">
    <name type="scientific">Scortum barcoo</name>
    <name type="common">barcoo grunter</name>
    <dbReference type="NCBI Taxonomy" id="214431"/>
    <lineage>
        <taxon>Eukaryota</taxon>
        <taxon>Metazoa</taxon>
        <taxon>Chordata</taxon>
        <taxon>Craniata</taxon>
        <taxon>Vertebrata</taxon>
        <taxon>Euteleostomi</taxon>
        <taxon>Actinopterygii</taxon>
        <taxon>Neopterygii</taxon>
        <taxon>Teleostei</taxon>
        <taxon>Neoteleostei</taxon>
        <taxon>Acanthomorphata</taxon>
        <taxon>Eupercaria</taxon>
        <taxon>Centrarchiformes</taxon>
        <taxon>Terapontoidei</taxon>
        <taxon>Terapontidae</taxon>
        <taxon>Scortum</taxon>
    </lineage>
</organism>
<evidence type="ECO:0000313" key="2">
    <source>
        <dbReference type="Proteomes" id="UP000831701"/>
    </source>
</evidence>
<dbReference type="Proteomes" id="UP000831701">
    <property type="component" value="Chromosome 5"/>
</dbReference>
<accession>A0ACB8WVN6</accession>
<gene>
    <name evidence="1" type="ORF">L3Q82_006955</name>
</gene>
<dbReference type="EMBL" id="CM041535">
    <property type="protein sequence ID" value="KAI3372102.1"/>
    <property type="molecule type" value="Genomic_DNA"/>
</dbReference>
<keyword evidence="2" id="KW-1185">Reference proteome</keyword>
<evidence type="ECO:0000313" key="1">
    <source>
        <dbReference type="EMBL" id="KAI3372102.1"/>
    </source>
</evidence>
<sequence length="90" mass="10187">MLGDIRSDITGRILREVKKNPRITTKAILENLGPAGGNVSRQTLHTAGFHGRRPRRMPLLQIRHTKACLAFANAHLDKEEDFWSSVLWLS</sequence>
<protein>
    <submittedName>
        <fullName evidence="1">Uncharacterized protein</fullName>
    </submittedName>
</protein>
<proteinExistence type="predicted"/>
<comment type="caution">
    <text evidence="1">The sequence shown here is derived from an EMBL/GenBank/DDBJ whole genome shotgun (WGS) entry which is preliminary data.</text>
</comment>